<dbReference type="Gene3D" id="3.40.50.620">
    <property type="entry name" value="HUPs"/>
    <property type="match status" value="1"/>
</dbReference>
<evidence type="ECO:0000256" key="1">
    <source>
        <dbReference type="ARBA" id="ARBA00004496"/>
    </source>
</evidence>
<comment type="catalytic activity">
    <reaction evidence="7 8">
        <text>cytidine(34) in tRNA(Ile2) + L-lysine + ATP = lysidine(34) in tRNA(Ile2) + AMP + diphosphate + H(+)</text>
        <dbReference type="Rhea" id="RHEA:43744"/>
        <dbReference type="Rhea" id="RHEA-COMP:10625"/>
        <dbReference type="Rhea" id="RHEA-COMP:10670"/>
        <dbReference type="ChEBI" id="CHEBI:15378"/>
        <dbReference type="ChEBI" id="CHEBI:30616"/>
        <dbReference type="ChEBI" id="CHEBI:32551"/>
        <dbReference type="ChEBI" id="CHEBI:33019"/>
        <dbReference type="ChEBI" id="CHEBI:82748"/>
        <dbReference type="ChEBI" id="CHEBI:83665"/>
        <dbReference type="ChEBI" id="CHEBI:456215"/>
        <dbReference type="EC" id="6.3.4.19"/>
    </reaction>
</comment>
<gene>
    <name evidence="8" type="primary">tilS</name>
    <name evidence="11" type="ordered locus">Corgl_0048</name>
</gene>
<protein>
    <recommendedName>
        <fullName evidence="8">tRNA(Ile)-lysidine synthase</fullName>
        <ecNumber evidence="8">6.3.4.19</ecNumber>
    </recommendedName>
    <alternativeName>
        <fullName evidence="8">tRNA(Ile)-2-lysyl-cytidine synthase</fullName>
    </alternativeName>
    <alternativeName>
        <fullName evidence="8">tRNA(Ile)-lysidine synthetase</fullName>
    </alternativeName>
</protein>
<dbReference type="NCBIfam" id="TIGR02432">
    <property type="entry name" value="lysidine_TilS_N"/>
    <property type="match status" value="1"/>
</dbReference>
<dbReference type="STRING" id="700015.Corgl_0048"/>
<feature type="compositionally biased region" description="Polar residues" evidence="9">
    <location>
        <begin position="1"/>
        <end position="11"/>
    </location>
</feature>
<dbReference type="PANTHER" id="PTHR43033:SF1">
    <property type="entry name" value="TRNA(ILE)-LYSIDINE SYNTHASE-RELATED"/>
    <property type="match status" value="1"/>
</dbReference>
<dbReference type="SUPFAM" id="SSF82829">
    <property type="entry name" value="MesJ substrate recognition domain-like"/>
    <property type="match status" value="1"/>
</dbReference>
<dbReference type="EC" id="6.3.4.19" evidence="8"/>
<evidence type="ECO:0000256" key="8">
    <source>
        <dbReference type="HAMAP-Rule" id="MF_01161"/>
    </source>
</evidence>
<dbReference type="SMART" id="SM00977">
    <property type="entry name" value="TilS_C"/>
    <property type="match status" value="1"/>
</dbReference>
<dbReference type="GO" id="GO:0006400">
    <property type="term" value="P:tRNA modification"/>
    <property type="evidence" value="ECO:0007669"/>
    <property type="project" value="UniProtKB-UniRule"/>
</dbReference>
<dbReference type="HOGENOM" id="CLU_018869_0_1_11"/>
<dbReference type="InterPro" id="IPR014729">
    <property type="entry name" value="Rossmann-like_a/b/a_fold"/>
</dbReference>
<dbReference type="Pfam" id="PF11734">
    <property type="entry name" value="TilS_C"/>
    <property type="match status" value="1"/>
</dbReference>
<keyword evidence="5 8" id="KW-0547">Nucleotide-binding</keyword>
<keyword evidence="2 8" id="KW-0963">Cytoplasm</keyword>
<comment type="similarity">
    <text evidence="8">Belongs to the tRNA(Ile)-lysidine synthase family.</text>
</comment>
<dbReference type="Pfam" id="PF01171">
    <property type="entry name" value="ATP_bind_3"/>
    <property type="match status" value="1"/>
</dbReference>
<dbReference type="SUPFAM" id="SSF52402">
    <property type="entry name" value="Adenine nucleotide alpha hydrolases-like"/>
    <property type="match status" value="1"/>
</dbReference>
<keyword evidence="3 8" id="KW-0436">Ligase</keyword>
<keyword evidence="12" id="KW-1185">Reference proteome</keyword>
<proteinExistence type="inferred from homology"/>
<reference evidence="12" key="1">
    <citation type="journal article" date="2013" name="Stand. Genomic Sci.">
        <title>Complete genome sequence of Coriobacterium glomerans type strain (PW2(T)) from the midgut of Pyrrhocoris apterus L. (red soldier bug).</title>
        <authorList>
            <person name="Stackebrandt E."/>
            <person name="Zeytun A."/>
            <person name="Lapidus A."/>
            <person name="Nolan M."/>
            <person name="Lucas S."/>
            <person name="Hammon N."/>
            <person name="Deshpande S."/>
            <person name="Cheng J.F."/>
            <person name="Tapia R."/>
            <person name="Goodwin L.A."/>
            <person name="Pitluck S."/>
            <person name="Liolios K."/>
            <person name="Pagani I."/>
            <person name="Ivanova N."/>
            <person name="Mavromatis K."/>
            <person name="Mikhailova N."/>
            <person name="Huntemann M."/>
            <person name="Pati A."/>
            <person name="Chen A."/>
            <person name="Palaniappan K."/>
            <person name="Chang Y.J."/>
            <person name="Land M."/>
            <person name="Hauser L."/>
            <person name="Rohde M."/>
            <person name="Pukall R."/>
            <person name="Goker M."/>
            <person name="Detter J.C."/>
            <person name="Woyke T."/>
            <person name="Bristow J."/>
            <person name="Eisen J.A."/>
            <person name="Markowitz V."/>
            <person name="Hugenholtz P."/>
            <person name="Kyrpides N.C."/>
            <person name="Klenk H.P."/>
        </authorList>
    </citation>
    <scope>NUCLEOTIDE SEQUENCE</scope>
    <source>
        <strain evidence="12">ATCC 49209 / DSM 20642 / JCM 10262 / PW2</strain>
    </source>
</reference>
<dbReference type="AlphaFoldDB" id="F2N6X8"/>
<feature type="domain" description="Lysidine-tRNA(Ile) synthetase C-terminal" evidence="10">
    <location>
        <begin position="426"/>
        <end position="501"/>
    </location>
</feature>
<sequence>MPTVSQRTIQSRARIPSSARAPKDDSVPPVVLMVSGGADSTALLLMACTSKLDIDDGCGRASIARNRLHVLHVNHHLRGSASDGDEAFVRELCRRLGVPVCVEHASLRDLGGRNLEAAARDVRYAAARRYLKELVEEAGCPRRSARIATAHTANDRAETFFMNAIRGSGISGLSSIPRRRNLIVRPLIDRTHEELQRYLEVAGLRWREDESNRDTSFLRNYVRHRLMPVAMERNRNLVRTVAASCDILADEDAYMQKLAATALRSCTRREGAGLLVLNADRLAATQIALARRMVRLAVKRIDPQARLEMDHVQRVLECVAAGERSITLPGGISALVEFGTLTFRVPAPLREPTPGWLPVPGKIAITEETAIEVEPISMEPGSDPIACARRAAPAVLVDAASLGYGEADLPHGMNDNEATGVGSMRLWVDTPVPGDVMCPLGMHGRSKKLSDIFGADRVPVEERSRVPVVRTAPTGAVVWVAGVRLDDRFRCTPTTKVALRISVRGTDKNH</sequence>
<dbReference type="EMBL" id="CP002628">
    <property type="protein sequence ID" value="AEB06177.1"/>
    <property type="molecule type" value="Genomic_DNA"/>
</dbReference>
<dbReference type="RefSeq" id="WP_013707920.1">
    <property type="nucleotide sequence ID" value="NC_015389.1"/>
</dbReference>
<comment type="function">
    <text evidence="8">Ligates lysine onto the cytidine present at position 34 of the AUA codon-specific tRNA(Ile) that contains the anticodon CAU, in an ATP-dependent manner. Cytidine is converted to lysidine, thus changing the amino acid specificity of the tRNA from methionine to isoleucine.</text>
</comment>
<evidence type="ECO:0000313" key="12">
    <source>
        <dbReference type="Proteomes" id="UP000006851"/>
    </source>
</evidence>
<evidence type="ECO:0000256" key="6">
    <source>
        <dbReference type="ARBA" id="ARBA00022840"/>
    </source>
</evidence>
<dbReference type="KEGG" id="cgo:Corgl_0048"/>
<dbReference type="HAMAP" id="MF_01161">
    <property type="entry name" value="tRNA_Ile_lys_synt"/>
    <property type="match status" value="1"/>
</dbReference>
<feature type="binding site" evidence="8">
    <location>
        <begin position="35"/>
        <end position="40"/>
    </location>
    <ligand>
        <name>ATP</name>
        <dbReference type="ChEBI" id="CHEBI:30616"/>
    </ligand>
</feature>
<dbReference type="SUPFAM" id="SSF56037">
    <property type="entry name" value="PheT/TilS domain"/>
    <property type="match status" value="1"/>
</dbReference>
<evidence type="ECO:0000256" key="5">
    <source>
        <dbReference type="ARBA" id="ARBA00022741"/>
    </source>
</evidence>
<evidence type="ECO:0000256" key="3">
    <source>
        <dbReference type="ARBA" id="ARBA00022598"/>
    </source>
</evidence>
<dbReference type="NCBIfam" id="TIGR02433">
    <property type="entry name" value="lysidine_TilS_C"/>
    <property type="match status" value="1"/>
</dbReference>
<dbReference type="InterPro" id="IPR011063">
    <property type="entry name" value="TilS/TtcA_N"/>
</dbReference>
<keyword evidence="6 8" id="KW-0067">ATP-binding</keyword>
<dbReference type="Gene3D" id="1.20.59.20">
    <property type="match status" value="1"/>
</dbReference>
<dbReference type="Proteomes" id="UP000006851">
    <property type="component" value="Chromosome"/>
</dbReference>
<dbReference type="InterPro" id="IPR012094">
    <property type="entry name" value="tRNA_Ile_lys_synt"/>
</dbReference>
<evidence type="ECO:0000259" key="10">
    <source>
        <dbReference type="SMART" id="SM00977"/>
    </source>
</evidence>
<evidence type="ECO:0000256" key="4">
    <source>
        <dbReference type="ARBA" id="ARBA00022694"/>
    </source>
</evidence>
<dbReference type="PANTHER" id="PTHR43033">
    <property type="entry name" value="TRNA(ILE)-LYSIDINE SYNTHASE-RELATED"/>
    <property type="match status" value="1"/>
</dbReference>
<name>F2N6X8_CORGP</name>
<comment type="subcellular location">
    <subcellularLocation>
        <location evidence="1 8">Cytoplasm</location>
    </subcellularLocation>
</comment>
<keyword evidence="4 8" id="KW-0819">tRNA processing</keyword>
<dbReference type="eggNOG" id="COG0037">
    <property type="taxonomic scope" value="Bacteria"/>
</dbReference>
<evidence type="ECO:0000256" key="7">
    <source>
        <dbReference type="ARBA" id="ARBA00048539"/>
    </source>
</evidence>
<dbReference type="GO" id="GO:0032267">
    <property type="term" value="F:tRNA(Ile)-lysidine synthase activity"/>
    <property type="evidence" value="ECO:0007669"/>
    <property type="project" value="UniProtKB-EC"/>
</dbReference>
<evidence type="ECO:0000256" key="9">
    <source>
        <dbReference type="SAM" id="MobiDB-lite"/>
    </source>
</evidence>
<dbReference type="GO" id="GO:0005737">
    <property type="term" value="C:cytoplasm"/>
    <property type="evidence" value="ECO:0007669"/>
    <property type="project" value="UniProtKB-SubCell"/>
</dbReference>
<dbReference type="CDD" id="cd01992">
    <property type="entry name" value="TilS_N"/>
    <property type="match status" value="1"/>
</dbReference>
<accession>F2N6X8</accession>
<dbReference type="GO" id="GO:0005524">
    <property type="term" value="F:ATP binding"/>
    <property type="evidence" value="ECO:0007669"/>
    <property type="project" value="UniProtKB-UniRule"/>
</dbReference>
<evidence type="ECO:0000313" key="11">
    <source>
        <dbReference type="EMBL" id="AEB06177.1"/>
    </source>
</evidence>
<organism evidence="11 12">
    <name type="scientific">Coriobacterium glomerans (strain ATCC 49209 / DSM 20642 / JCM 10262 / PW2)</name>
    <dbReference type="NCBI Taxonomy" id="700015"/>
    <lineage>
        <taxon>Bacteria</taxon>
        <taxon>Bacillati</taxon>
        <taxon>Actinomycetota</taxon>
        <taxon>Coriobacteriia</taxon>
        <taxon>Coriobacteriales</taxon>
        <taxon>Coriobacteriaceae</taxon>
        <taxon>Coriobacterium</taxon>
    </lineage>
</organism>
<dbReference type="InterPro" id="IPR012795">
    <property type="entry name" value="tRNA_Ile_lys_synt_N"/>
</dbReference>
<evidence type="ECO:0000256" key="2">
    <source>
        <dbReference type="ARBA" id="ARBA00022490"/>
    </source>
</evidence>
<feature type="region of interest" description="Disordered" evidence="9">
    <location>
        <begin position="1"/>
        <end position="27"/>
    </location>
</feature>
<dbReference type="InterPro" id="IPR012796">
    <property type="entry name" value="Lysidine-tRNA-synth_C"/>
</dbReference>
<comment type="domain">
    <text evidence="8">The N-terminal region contains the highly conserved SGGXDS motif, predicted to be a P-loop motif involved in ATP binding.</text>
</comment>